<feature type="chain" id="PRO_5042821403" description="Transmembrane protein" evidence="3">
    <location>
        <begin position="18"/>
        <end position="304"/>
    </location>
</feature>
<keyword evidence="2" id="KW-1133">Transmembrane helix</keyword>
<dbReference type="PANTHER" id="PTHR36408:SF1">
    <property type="entry name" value="TRANSMEMBRANE PROTEIN"/>
    <property type="match status" value="1"/>
</dbReference>
<feature type="region of interest" description="Disordered" evidence="1">
    <location>
        <begin position="276"/>
        <end position="304"/>
    </location>
</feature>
<accession>A0AAN7LZM0</accession>
<reference evidence="4 5" key="1">
    <citation type="journal article" date="2023" name="Hortic Res">
        <title>Pangenome of water caltrop reveals structural variations and asymmetric subgenome divergence after allopolyploidization.</title>
        <authorList>
            <person name="Zhang X."/>
            <person name="Chen Y."/>
            <person name="Wang L."/>
            <person name="Yuan Y."/>
            <person name="Fang M."/>
            <person name="Shi L."/>
            <person name="Lu R."/>
            <person name="Comes H.P."/>
            <person name="Ma Y."/>
            <person name="Chen Y."/>
            <person name="Huang G."/>
            <person name="Zhou Y."/>
            <person name="Zheng Z."/>
            <person name="Qiu Y."/>
        </authorList>
    </citation>
    <scope>NUCLEOTIDE SEQUENCE [LARGE SCALE GENOMIC DNA]</scope>
    <source>
        <strain evidence="4">F231</strain>
    </source>
</reference>
<comment type="caution">
    <text evidence="4">The sequence shown here is derived from an EMBL/GenBank/DDBJ whole genome shotgun (WGS) entry which is preliminary data.</text>
</comment>
<keyword evidence="2" id="KW-0812">Transmembrane</keyword>
<sequence>MLLVLRIPMAMLVFSSSQLHCPSSRFAIHFRKLSPLRNRGYPLPADDFHFHVINRRSQLRWPCGLATGKCDVRAYSRDGSVYGEIRNAPAPSNFGADSFLSVVESICLVSSAAASVVLAVRKSLFGGLGDRILVWVVVVLICGVAVGSLIRMRQWRRFFNLSVNSGGRDLNLVERVEKLEEDVRSSATIIRALSRQLEKLGIRFRLTRKALKEPIAETAALAQKNSEATRILAEQEDILEKELGEIQKVLLAMQEQQQKQLELILAIGKSSKLWESRRDPVQRQDTGEVLGSIEDGKPIEVRQT</sequence>
<dbReference type="Proteomes" id="UP001346149">
    <property type="component" value="Unassembled WGS sequence"/>
</dbReference>
<feature type="signal peptide" evidence="3">
    <location>
        <begin position="1"/>
        <end position="17"/>
    </location>
</feature>
<evidence type="ECO:0000256" key="2">
    <source>
        <dbReference type="SAM" id="Phobius"/>
    </source>
</evidence>
<keyword evidence="2" id="KW-0472">Membrane</keyword>
<name>A0AAN7LZM0_TRANT</name>
<keyword evidence="3" id="KW-0732">Signal</keyword>
<protein>
    <recommendedName>
        <fullName evidence="6">Transmembrane protein</fullName>
    </recommendedName>
</protein>
<evidence type="ECO:0000313" key="4">
    <source>
        <dbReference type="EMBL" id="KAK4799303.1"/>
    </source>
</evidence>
<feature type="compositionally biased region" description="Basic and acidic residues" evidence="1">
    <location>
        <begin position="276"/>
        <end position="286"/>
    </location>
</feature>
<dbReference type="PANTHER" id="PTHR36408">
    <property type="entry name" value="TRANSMEMBRANE PROTEIN"/>
    <property type="match status" value="1"/>
</dbReference>
<evidence type="ECO:0008006" key="6">
    <source>
        <dbReference type="Google" id="ProtNLM"/>
    </source>
</evidence>
<feature type="transmembrane region" description="Helical" evidence="2">
    <location>
        <begin position="132"/>
        <end position="150"/>
    </location>
</feature>
<dbReference type="AlphaFoldDB" id="A0AAN7LZM0"/>
<evidence type="ECO:0000256" key="1">
    <source>
        <dbReference type="SAM" id="MobiDB-lite"/>
    </source>
</evidence>
<evidence type="ECO:0000256" key="3">
    <source>
        <dbReference type="SAM" id="SignalP"/>
    </source>
</evidence>
<dbReference type="EMBL" id="JAXQNO010000004">
    <property type="protein sequence ID" value="KAK4799303.1"/>
    <property type="molecule type" value="Genomic_DNA"/>
</dbReference>
<dbReference type="GO" id="GO:0009941">
    <property type="term" value="C:chloroplast envelope"/>
    <property type="evidence" value="ECO:0007669"/>
    <property type="project" value="TreeGrafter"/>
</dbReference>
<proteinExistence type="predicted"/>
<keyword evidence="5" id="KW-1185">Reference proteome</keyword>
<feature type="compositionally biased region" description="Basic and acidic residues" evidence="1">
    <location>
        <begin position="294"/>
        <end position="304"/>
    </location>
</feature>
<evidence type="ECO:0000313" key="5">
    <source>
        <dbReference type="Proteomes" id="UP001346149"/>
    </source>
</evidence>
<gene>
    <name evidence="4" type="ORF">SAY86_024668</name>
</gene>
<organism evidence="4 5">
    <name type="scientific">Trapa natans</name>
    <name type="common">Water chestnut</name>
    <dbReference type="NCBI Taxonomy" id="22666"/>
    <lineage>
        <taxon>Eukaryota</taxon>
        <taxon>Viridiplantae</taxon>
        <taxon>Streptophyta</taxon>
        <taxon>Embryophyta</taxon>
        <taxon>Tracheophyta</taxon>
        <taxon>Spermatophyta</taxon>
        <taxon>Magnoliopsida</taxon>
        <taxon>eudicotyledons</taxon>
        <taxon>Gunneridae</taxon>
        <taxon>Pentapetalae</taxon>
        <taxon>rosids</taxon>
        <taxon>malvids</taxon>
        <taxon>Myrtales</taxon>
        <taxon>Lythraceae</taxon>
        <taxon>Trapa</taxon>
    </lineage>
</organism>